<proteinExistence type="inferred from homology"/>
<dbReference type="PANTHER" id="PTHR43284">
    <property type="entry name" value="ASPARAGINE SYNTHETASE (GLUTAMINE-HYDROLYZING)"/>
    <property type="match status" value="1"/>
</dbReference>
<evidence type="ECO:0000256" key="5">
    <source>
        <dbReference type="ARBA" id="ARBA00022840"/>
    </source>
</evidence>
<keyword evidence="8" id="KW-0028">Amino-acid biosynthesis</keyword>
<dbReference type="PIRSF" id="PIRSF001589">
    <property type="entry name" value="Asn_synthetase_glu-h"/>
    <property type="match status" value="1"/>
</dbReference>
<keyword evidence="4 9" id="KW-0547">Nucleotide-binding</keyword>
<evidence type="ECO:0000256" key="6">
    <source>
        <dbReference type="ARBA" id="ARBA00022962"/>
    </source>
</evidence>
<dbReference type="Gene3D" id="3.60.20.10">
    <property type="entry name" value="Glutamine Phosphoribosylpyrophosphate, subunit 1, domain 1"/>
    <property type="match status" value="1"/>
</dbReference>
<dbReference type="GO" id="GO:0005829">
    <property type="term" value="C:cytosol"/>
    <property type="evidence" value="ECO:0007669"/>
    <property type="project" value="TreeGrafter"/>
</dbReference>
<dbReference type="EC" id="6.3.5.4" evidence="3"/>
<dbReference type="Gene3D" id="3.40.50.620">
    <property type="entry name" value="HUPs"/>
    <property type="match status" value="1"/>
</dbReference>
<dbReference type="InterPro" id="IPR014729">
    <property type="entry name" value="Rossmann-like_a/b/a_fold"/>
</dbReference>
<evidence type="ECO:0000256" key="9">
    <source>
        <dbReference type="PIRSR" id="PIRSR001589-2"/>
    </source>
</evidence>
<evidence type="ECO:0000256" key="3">
    <source>
        <dbReference type="ARBA" id="ARBA00012737"/>
    </source>
</evidence>
<dbReference type="Pfam" id="PF00733">
    <property type="entry name" value="Asn_synthase"/>
    <property type="match status" value="1"/>
</dbReference>
<evidence type="ECO:0000259" key="12">
    <source>
        <dbReference type="PROSITE" id="PS51278"/>
    </source>
</evidence>
<comment type="caution">
    <text evidence="13">The sequence shown here is derived from an EMBL/GenBank/DDBJ whole genome shotgun (WGS) entry which is preliminary data.</text>
</comment>
<dbReference type="PROSITE" id="PS51278">
    <property type="entry name" value="GATASE_TYPE_2"/>
    <property type="match status" value="1"/>
</dbReference>
<dbReference type="CDD" id="cd00712">
    <property type="entry name" value="AsnB"/>
    <property type="match status" value="1"/>
</dbReference>
<dbReference type="Proteomes" id="UP000295023">
    <property type="component" value="Unassembled WGS sequence"/>
</dbReference>
<dbReference type="SUPFAM" id="SSF56235">
    <property type="entry name" value="N-terminal nucleophile aminohydrolases (Ntn hydrolases)"/>
    <property type="match status" value="1"/>
</dbReference>
<name>A0A4R4DUG6_9PROT</name>
<keyword evidence="14" id="KW-1185">Reference proteome</keyword>
<dbReference type="NCBIfam" id="TIGR01536">
    <property type="entry name" value="asn_synth_AEB"/>
    <property type="match status" value="1"/>
</dbReference>
<dbReference type="GO" id="GO:0006529">
    <property type="term" value="P:asparagine biosynthetic process"/>
    <property type="evidence" value="ECO:0007669"/>
    <property type="project" value="UniProtKB-KW"/>
</dbReference>
<dbReference type="InterPro" id="IPR017932">
    <property type="entry name" value="GATase_2_dom"/>
</dbReference>
<dbReference type="AlphaFoldDB" id="A0A4R4DUG6"/>
<evidence type="ECO:0000256" key="4">
    <source>
        <dbReference type="ARBA" id="ARBA00022741"/>
    </source>
</evidence>
<keyword evidence="13" id="KW-0436">Ligase</keyword>
<gene>
    <name evidence="13" type="primary">asnB</name>
    <name evidence="13" type="ORF">EXY23_02085</name>
</gene>
<dbReference type="GO" id="GO:0004066">
    <property type="term" value="F:asparagine synthase (glutamine-hydrolyzing) activity"/>
    <property type="evidence" value="ECO:0007669"/>
    <property type="project" value="UniProtKB-EC"/>
</dbReference>
<feature type="site" description="Important for beta-aspartyl-AMP intermediate formation" evidence="10">
    <location>
        <position position="445"/>
    </location>
</feature>
<reference evidence="13 14" key="1">
    <citation type="submission" date="2019-03" db="EMBL/GenBank/DDBJ databases">
        <title>Paracraurococcus aquatilis NE82 genome sequence.</title>
        <authorList>
            <person name="Zhao Y."/>
            <person name="Du Z."/>
        </authorList>
    </citation>
    <scope>NUCLEOTIDE SEQUENCE [LARGE SCALE GENOMIC DNA]</scope>
    <source>
        <strain evidence="13 14">NE82</strain>
    </source>
</reference>
<dbReference type="InterPro" id="IPR001962">
    <property type="entry name" value="Asn_synthase"/>
</dbReference>
<sequence length="672" mass="74112">MPMHPAPAPPRAVVMEHQRRKRGRDLIGARLGRRSRSRDCRGAWRTGRACGRVRRTRPAVRAVPPPRAPRHQGPRSASMCGIAGIMMKRGHALREDVLDRLRTALHHRGPNSSGLFRDGPVALVNTRLSIVDIEGGDQPLFGPDGLVLVANGEIYNAPELRAAMPGYPFRTLSDCEPMLPLYRQYGADFADHLRGMVAVAIYDPATGRLTLSRDPLGIKPLYLAEDESCIAFASEPQALIRAGLVPAALDPALRSELLQLKHVTEERTIFPGIRRVAPGETLTIEHGEITARQRLPEPGSAWRTAGQVPRLDRPALLEQLEQVLLDSTEVHLRMDADGCLFLSGGVDSSLLLKLAQQVSRKPLKALTISYGEGQRGDESEAAVRYAESLGVDCARVRMTAEDFWNHAPAVAAAIDDPTTDAAVLPTWVLARAAAARGEKVALTGEGADEVFGGYTRYRRALLPTLFPRRKQRRGVFTESGIPLDRFGDWSAGYFAVERRQRALCDTRPQLLQSIDMAERLPNSLLIKLDRCLMAHGVEGRTPFLDREVVRFACGLPDRLRVDLRWGKVLLRELLAKLAPQARPYARKRGFGVPAGRWMQDRQRELVPLVAAQPGIAAVFTRDEVARILGQAAEQEQPAWSLLFYALWHSHHLLGLRSEGDIAAVLGSAARLG</sequence>
<dbReference type="InterPro" id="IPR029055">
    <property type="entry name" value="Ntn_hydrolases_N"/>
</dbReference>
<evidence type="ECO:0000256" key="10">
    <source>
        <dbReference type="PIRSR" id="PIRSR001589-3"/>
    </source>
</evidence>
<feature type="region of interest" description="Disordered" evidence="11">
    <location>
        <begin position="55"/>
        <end position="77"/>
    </location>
</feature>
<evidence type="ECO:0000256" key="7">
    <source>
        <dbReference type="ARBA" id="ARBA00048741"/>
    </source>
</evidence>
<evidence type="ECO:0000256" key="1">
    <source>
        <dbReference type="ARBA" id="ARBA00005187"/>
    </source>
</evidence>
<organism evidence="13 14">
    <name type="scientific">Roseicella aquatilis</name>
    <dbReference type="NCBI Taxonomy" id="2527868"/>
    <lineage>
        <taxon>Bacteria</taxon>
        <taxon>Pseudomonadati</taxon>
        <taxon>Pseudomonadota</taxon>
        <taxon>Alphaproteobacteria</taxon>
        <taxon>Acetobacterales</taxon>
        <taxon>Roseomonadaceae</taxon>
        <taxon>Roseicella</taxon>
    </lineage>
</organism>
<dbReference type="OrthoDB" id="9763290at2"/>
<comment type="catalytic activity">
    <reaction evidence="7">
        <text>L-aspartate + L-glutamine + ATP + H2O = L-asparagine + L-glutamate + AMP + diphosphate + H(+)</text>
        <dbReference type="Rhea" id="RHEA:12228"/>
        <dbReference type="ChEBI" id="CHEBI:15377"/>
        <dbReference type="ChEBI" id="CHEBI:15378"/>
        <dbReference type="ChEBI" id="CHEBI:29985"/>
        <dbReference type="ChEBI" id="CHEBI:29991"/>
        <dbReference type="ChEBI" id="CHEBI:30616"/>
        <dbReference type="ChEBI" id="CHEBI:33019"/>
        <dbReference type="ChEBI" id="CHEBI:58048"/>
        <dbReference type="ChEBI" id="CHEBI:58359"/>
        <dbReference type="ChEBI" id="CHEBI:456215"/>
        <dbReference type="EC" id="6.3.5.4"/>
    </reaction>
</comment>
<dbReference type="Pfam" id="PF13537">
    <property type="entry name" value="GATase_7"/>
    <property type="match status" value="1"/>
</dbReference>
<dbReference type="SUPFAM" id="SSF52402">
    <property type="entry name" value="Adenine nucleotide alpha hydrolases-like"/>
    <property type="match status" value="1"/>
</dbReference>
<dbReference type="EMBL" id="SKBM01000002">
    <property type="protein sequence ID" value="TCZ65897.1"/>
    <property type="molecule type" value="Genomic_DNA"/>
</dbReference>
<comment type="pathway">
    <text evidence="1">Amino-acid biosynthesis; L-asparagine biosynthesis; L-asparagine from L-aspartate (L-Gln route): step 1/1.</text>
</comment>
<dbReference type="GO" id="GO:0005524">
    <property type="term" value="F:ATP binding"/>
    <property type="evidence" value="ECO:0007669"/>
    <property type="project" value="UniProtKB-KW"/>
</dbReference>
<dbReference type="CDD" id="cd01991">
    <property type="entry name" value="Asn_synthase_B_C"/>
    <property type="match status" value="1"/>
</dbReference>
<keyword evidence="8" id="KW-0061">Asparagine biosynthesis</keyword>
<dbReference type="InterPro" id="IPR051786">
    <property type="entry name" value="ASN_synthetase/amidase"/>
</dbReference>
<evidence type="ECO:0000256" key="11">
    <source>
        <dbReference type="SAM" id="MobiDB-lite"/>
    </source>
</evidence>
<evidence type="ECO:0000256" key="2">
    <source>
        <dbReference type="ARBA" id="ARBA00005752"/>
    </source>
</evidence>
<evidence type="ECO:0000256" key="8">
    <source>
        <dbReference type="PIRSR" id="PIRSR001589-1"/>
    </source>
</evidence>
<accession>A0A4R4DUG6</accession>
<dbReference type="PANTHER" id="PTHR43284:SF1">
    <property type="entry name" value="ASPARAGINE SYNTHETASE"/>
    <property type="match status" value="1"/>
</dbReference>
<keyword evidence="6 8" id="KW-0315">Glutamine amidotransferase</keyword>
<dbReference type="InterPro" id="IPR006426">
    <property type="entry name" value="Asn_synth_AEB"/>
</dbReference>
<dbReference type="InterPro" id="IPR033738">
    <property type="entry name" value="AsnB_N"/>
</dbReference>
<feature type="binding site" evidence="9">
    <location>
        <position position="174"/>
    </location>
    <ligand>
        <name>L-glutamine</name>
        <dbReference type="ChEBI" id="CHEBI:58359"/>
    </ligand>
</feature>
<keyword evidence="5 9" id="KW-0067">ATP-binding</keyword>
<comment type="similarity">
    <text evidence="2">Belongs to the asparagine synthetase family.</text>
</comment>
<evidence type="ECO:0000313" key="14">
    <source>
        <dbReference type="Proteomes" id="UP000295023"/>
    </source>
</evidence>
<feature type="active site" description="For GATase activity" evidence="8">
    <location>
        <position position="80"/>
    </location>
</feature>
<protein>
    <recommendedName>
        <fullName evidence="3">asparagine synthase (glutamine-hydrolyzing)</fullName>
        <ecNumber evidence="3">6.3.5.4</ecNumber>
    </recommendedName>
</protein>
<feature type="domain" description="Glutamine amidotransferase type-2" evidence="12">
    <location>
        <begin position="80"/>
        <end position="287"/>
    </location>
</feature>
<evidence type="ECO:0000313" key="13">
    <source>
        <dbReference type="EMBL" id="TCZ65897.1"/>
    </source>
</evidence>
<feature type="region of interest" description="Disordered" evidence="11">
    <location>
        <begin position="1"/>
        <end position="20"/>
    </location>
</feature>
<feature type="compositionally biased region" description="Pro residues" evidence="11">
    <location>
        <begin position="1"/>
        <end position="10"/>
    </location>
</feature>